<dbReference type="InterPro" id="IPR036942">
    <property type="entry name" value="Beta-barrel_TonB_sf"/>
</dbReference>
<name>A0A4Q0PLG0_9FLAO</name>
<keyword evidence="4 10" id="KW-0812">Transmembrane</keyword>
<evidence type="ECO:0000259" key="14">
    <source>
        <dbReference type="Pfam" id="PF07715"/>
    </source>
</evidence>
<dbReference type="InterPro" id="IPR008969">
    <property type="entry name" value="CarboxyPept-like_regulatory"/>
</dbReference>
<comment type="caution">
    <text evidence="15">The sequence shown here is derived from an EMBL/GenBank/DDBJ whole genome shotgun (WGS) entry which is preliminary data.</text>
</comment>
<dbReference type="STRING" id="1122159.SAMN02745246_02122"/>
<dbReference type="Pfam" id="PF13715">
    <property type="entry name" value="CarbopepD_reg_2"/>
    <property type="match status" value="1"/>
</dbReference>
<evidence type="ECO:0000313" key="16">
    <source>
        <dbReference type="Proteomes" id="UP000290608"/>
    </source>
</evidence>
<protein>
    <submittedName>
        <fullName evidence="15">Iron complex outermembrane receptor protein</fullName>
    </submittedName>
</protein>
<keyword evidence="3 10" id="KW-1134">Transmembrane beta strand</keyword>
<comment type="similarity">
    <text evidence="10 11">Belongs to the TonB-dependent receptor family.</text>
</comment>
<evidence type="ECO:0000256" key="7">
    <source>
        <dbReference type="ARBA" id="ARBA00023136"/>
    </source>
</evidence>
<evidence type="ECO:0000256" key="1">
    <source>
        <dbReference type="ARBA" id="ARBA00004571"/>
    </source>
</evidence>
<gene>
    <name evidence="15" type="ORF">DSL99_1915</name>
</gene>
<evidence type="ECO:0000256" key="12">
    <source>
        <dbReference type="SAM" id="MobiDB-lite"/>
    </source>
</evidence>
<dbReference type="EMBL" id="QOVL01000008">
    <property type="protein sequence ID" value="RXG29862.1"/>
    <property type="molecule type" value="Genomic_DNA"/>
</dbReference>
<dbReference type="SUPFAM" id="SSF56935">
    <property type="entry name" value="Porins"/>
    <property type="match status" value="1"/>
</dbReference>
<dbReference type="GO" id="GO:0015344">
    <property type="term" value="F:siderophore uptake transmembrane transporter activity"/>
    <property type="evidence" value="ECO:0007669"/>
    <property type="project" value="TreeGrafter"/>
</dbReference>
<dbReference type="Gene3D" id="2.170.130.10">
    <property type="entry name" value="TonB-dependent receptor, plug domain"/>
    <property type="match status" value="1"/>
</dbReference>
<evidence type="ECO:0000256" key="10">
    <source>
        <dbReference type="PROSITE-ProRule" id="PRU01360"/>
    </source>
</evidence>
<evidence type="ECO:0000256" key="6">
    <source>
        <dbReference type="ARBA" id="ARBA00023077"/>
    </source>
</evidence>
<evidence type="ECO:0000313" key="15">
    <source>
        <dbReference type="EMBL" id="RXG29862.1"/>
    </source>
</evidence>
<evidence type="ECO:0000256" key="9">
    <source>
        <dbReference type="ARBA" id="ARBA00023237"/>
    </source>
</evidence>
<sequence>MSIRLLIGLSLMLGTKVYAQHTQHIKGNVIDASTLRPLAGVTLVGHNAYAVSDETGAFVLKTVGDSAVFKVSHLGYETLEFKPHATTASPVLLKLKSSSTALATVSVSGKTQERMHSENATVSIAVDEEFLDANRENSLMQTLNKIPGVSTMNIGSGQSKPSIRGLGFNRVSVVQNGVKHQAQQWGSDHGLEIDQYGIEEIRIIKGPASLLYGSDAIAGVVAIQPAKIPERNSFNGSVNLLTETNTDLYAVSAGMQSRGQNWFYRGRLTYRDYADFKVPTDQINYENYIFNLHNQDLRNTAGKEADASLSLGYVSPTFRTETFFSTVSAKNGFFANAHGLEVRNSSIAYDASNRDIDLPFHQVNHIKIINNSTLNLDAHRLHVDLGYQHNQREEHSEPVPHGYMPKPSGSRERVFTKNTYSLNVKDVVSWGAHTVSAGINTEFQNNNIGGWGFLIPAYDRFTLGGYVFDHMALTENLHLQGGLRYDAGYLDTQSHFDWYRSPRTNADGSTSQVYAQRARDQQLNFGSFSGSLGVSYIHKNTTYKLNIGKSFRMPLAHELASDGVNYHMYRYERGNLNLDPESSYELDAEVRHDSGRYRFSVSPFVNLFDNYIYLNPTAAYYESLQIYEYTQAAVFRAGGELTAGIDLLPNLSLDASAAYVYSRQTSGPKDGFTIPFSPPFSTLFSVGYGIKDFSLFSETRFTGDVRITARQTDIVPPESVTAGYEVLNLSVMSKLQVVSGKPWALRLKLNNVFHTPYFDHTSFYRLIEVPEPGRNFSVSVTIPF</sequence>
<dbReference type="SUPFAM" id="SSF49464">
    <property type="entry name" value="Carboxypeptidase regulatory domain-like"/>
    <property type="match status" value="1"/>
</dbReference>
<reference evidence="15 16" key="1">
    <citation type="submission" date="2018-07" db="EMBL/GenBank/DDBJ databases">
        <title>Leeuwenhoekiella genomics.</title>
        <authorList>
            <person name="Tahon G."/>
            <person name="Willems A."/>
        </authorList>
    </citation>
    <scope>NUCLEOTIDE SEQUENCE [LARGE SCALE GENOMIC DNA]</scope>
    <source>
        <strain evidence="15 16">LMG 1345</strain>
    </source>
</reference>
<evidence type="ECO:0000256" key="11">
    <source>
        <dbReference type="RuleBase" id="RU003357"/>
    </source>
</evidence>
<evidence type="ECO:0000256" key="2">
    <source>
        <dbReference type="ARBA" id="ARBA00022448"/>
    </source>
</evidence>
<keyword evidence="2 10" id="KW-0813">Transport</keyword>
<dbReference type="PANTHER" id="PTHR30069:SF29">
    <property type="entry name" value="HEMOGLOBIN AND HEMOGLOBIN-HAPTOGLOBIN-BINDING PROTEIN 1-RELATED"/>
    <property type="match status" value="1"/>
</dbReference>
<dbReference type="Pfam" id="PF00593">
    <property type="entry name" value="TonB_dep_Rec_b-barrel"/>
    <property type="match status" value="1"/>
</dbReference>
<comment type="subcellular location">
    <subcellularLocation>
        <location evidence="1 10">Cell outer membrane</location>
        <topology evidence="1 10">Multi-pass membrane protein</topology>
    </subcellularLocation>
</comment>
<evidence type="ECO:0000256" key="3">
    <source>
        <dbReference type="ARBA" id="ARBA00022452"/>
    </source>
</evidence>
<keyword evidence="5" id="KW-0732">Signal</keyword>
<dbReference type="InterPro" id="IPR000531">
    <property type="entry name" value="Beta-barrel_TonB"/>
</dbReference>
<keyword evidence="8 15" id="KW-0675">Receptor</keyword>
<keyword evidence="9 10" id="KW-0998">Cell outer membrane</keyword>
<dbReference type="Pfam" id="PF07715">
    <property type="entry name" value="Plug"/>
    <property type="match status" value="1"/>
</dbReference>
<dbReference type="PROSITE" id="PS52016">
    <property type="entry name" value="TONB_DEPENDENT_REC_3"/>
    <property type="match status" value="1"/>
</dbReference>
<proteinExistence type="inferred from homology"/>
<dbReference type="InterPro" id="IPR012910">
    <property type="entry name" value="Plug_dom"/>
</dbReference>
<dbReference type="InterPro" id="IPR037066">
    <property type="entry name" value="Plug_dom_sf"/>
</dbReference>
<dbReference type="AlphaFoldDB" id="A0A4Q0PLG0"/>
<keyword evidence="7 10" id="KW-0472">Membrane</keyword>
<evidence type="ECO:0000256" key="5">
    <source>
        <dbReference type="ARBA" id="ARBA00022729"/>
    </source>
</evidence>
<dbReference type="Gene3D" id="2.40.170.20">
    <property type="entry name" value="TonB-dependent receptor, beta-barrel domain"/>
    <property type="match status" value="1"/>
</dbReference>
<evidence type="ECO:0000256" key="4">
    <source>
        <dbReference type="ARBA" id="ARBA00022692"/>
    </source>
</evidence>
<dbReference type="Proteomes" id="UP000290608">
    <property type="component" value="Unassembled WGS sequence"/>
</dbReference>
<keyword evidence="6 11" id="KW-0798">TonB box</keyword>
<dbReference type="PANTHER" id="PTHR30069">
    <property type="entry name" value="TONB-DEPENDENT OUTER MEMBRANE RECEPTOR"/>
    <property type="match status" value="1"/>
</dbReference>
<feature type="domain" description="TonB-dependent receptor-like beta-barrel" evidence="13">
    <location>
        <begin position="453"/>
        <end position="752"/>
    </location>
</feature>
<accession>A0A4Q0PLG0</accession>
<evidence type="ECO:0000259" key="13">
    <source>
        <dbReference type="Pfam" id="PF00593"/>
    </source>
</evidence>
<evidence type="ECO:0000256" key="8">
    <source>
        <dbReference type="ARBA" id="ARBA00023170"/>
    </source>
</evidence>
<dbReference type="GO" id="GO:0009279">
    <property type="term" value="C:cell outer membrane"/>
    <property type="evidence" value="ECO:0007669"/>
    <property type="project" value="UniProtKB-SubCell"/>
</dbReference>
<feature type="region of interest" description="Disordered" evidence="12">
    <location>
        <begin position="391"/>
        <end position="410"/>
    </location>
</feature>
<organism evidence="15 16">
    <name type="scientific">Leeuwenhoekiella marinoflava</name>
    <dbReference type="NCBI Taxonomy" id="988"/>
    <lineage>
        <taxon>Bacteria</taxon>
        <taxon>Pseudomonadati</taxon>
        <taxon>Bacteroidota</taxon>
        <taxon>Flavobacteriia</taxon>
        <taxon>Flavobacteriales</taxon>
        <taxon>Flavobacteriaceae</taxon>
        <taxon>Leeuwenhoekiella</taxon>
    </lineage>
</organism>
<feature type="domain" description="TonB-dependent receptor plug" evidence="14">
    <location>
        <begin position="121"/>
        <end position="220"/>
    </location>
</feature>
<dbReference type="InterPro" id="IPR039426">
    <property type="entry name" value="TonB-dep_rcpt-like"/>
</dbReference>
<dbReference type="GO" id="GO:0044718">
    <property type="term" value="P:siderophore transmembrane transport"/>
    <property type="evidence" value="ECO:0007669"/>
    <property type="project" value="TreeGrafter"/>
</dbReference>